<dbReference type="Proteomes" id="UP000316665">
    <property type="component" value="Chromosome"/>
</dbReference>
<evidence type="ECO:0000256" key="3">
    <source>
        <dbReference type="ARBA" id="ARBA00022679"/>
    </source>
</evidence>
<evidence type="ECO:0000313" key="7">
    <source>
        <dbReference type="Proteomes" id="UP000316665"/>
    </source>
</evidence>
<dbReference type="PANTHER" id="PTHR11104">
    <property type="entry name" value="AMINOGLYCOSIDE N3-ACETYLTRANSFERASE"/>
    <property type="match status" value="1"/>
</dbReference>
<dbReference type="PANTHER" id="PTHR11104:SF0">
    <property type="entry name" value="SPBETA PROPHAGE-DERIVED AMINOGLYCOSIDE N(3')-ACETYLTRANSFERASE-LIKE PROTEIN YOKD"/>
    <property type="match status" value="1"/>
</dbReference>
<keyword evidence="3 5" id="KW-0808">Transferase</keyword>
<comment type="catalytic activity">
    <reaction evidence="5">
        <text>a 2-deoxystreptamine antibiotic + acetyl-CoA = an N(3)-acetyl-2-deoxystreptamine antibiotic + CoA + H(+)</text>
        <dbReference type="Rhea" id="RHEA:12665"/>
        <dbReference type="ChEBI" id="CHEBI:15378"/>
        <dbReference type="ChEBI" id="CHEBI:57287"/>
        <dbReference type="ChEBI" id="CHEBI:57288"/>
        <dbReference type="ChEBI" id="CHEBI:57921"/>
        <dbReference type="ChEBI" id="CHEBI:77452"/>
        <dbReference type="EC" id="2.3.1.81"/>
    </reaction>
</comment>
<dbReference type="GO" id="GO:0046677">
    <property type="term" value="P:response to antibiotic"/>
    <property type="evidence" value="ECO:0007669"/>
    <property type="project" value="UniProtKB-KW"/>
</dbReference>
<evidence type="ECO:0000256" key="5">
    <source>
        <dbReference type="RuleBase" id="RU365031"/>
    </source>
</evidence>
<sequence>MRTCWNWNWHGKPVMLEAAKRAARAALETWRRADSARHMRHSAPHVTRTALTNGLARLGIAQGDTLFVHSSLKSMGYVEGGAATVVHALQNAVGPQGTLLLPTYYLPGGTVRATCDMKDYVFDPRRHGTHMGRLPEAFLASGNIHRSIHPTHSVSAWGRHAAGLTDAHHRAPSIFGTDSPWQRFIGCEHAKVLGLGISMGPVTFYHALEDAMGDAFPVPVWENDTKLLACLDHAGRRWEVPVRPFDPAVAQRRIDHPGRGDLRDYFAREFDAAGLRVNGQVGDAASWAIPAQAFFEHLRQLASDDVTIYASAAQLAARPVSTAPLRQGR</sequence>
<comment type="similarity">
    <text evidence="1 5">Belongs to the antibiotic N-acetyltransferase family.</text>
</comment>
<dbReference type="Pfam" id="PF02522">
    <property type="entry name" value="Antibiotic_NAT"/>
    <property type="match status" value="1"/>
</dbReference>
<name>A0A4Y6RBN0_9BURK</name>
<protein>
    <recommendedName>
        <fullName evidence="2 5">Aminoglycoside N(3)-acetyltransferase</fullName>
        <ecNumber evidence="5">2.3.1.-</ecNumber>
    </recommendedName>
</protein>
<gene>
    <name evidence="6" type="ORF">FJQ89_08045</name>
</gene>
<evidence type="ECO:0000256" key="1">
    <source>
        <dbReference type="ARBA" id="ARBA00006383"/>
    </source>
</evidence>
<evidence type="ECO:0000256" key="4">
    <source>
        <dbReference type="ARBA" id="ARBA00023315"/>
    </source>
</evidence>
<dbReference type="SUPFAM" id="SSF110710">
    <property type="entry name" value="TTHA0583/YokD-like"/>
    <property type="match status" value="1"/>
</dbReference>
<accession>A0A4Y6RBN0</accession>
<keyword evidence="4 5" id="KW-0012">Acyltransferase</keyword>
<dbReference type="EC" id="2.3.1.-" evidence="5"/>
<keyword evidence="7" id="KW-1185">Reference proteome</keyword>
<dbReference type="EMBL" id="CP041185">
    <property type="protein sequence ID" value="QDG70381.1"/>
    <property type="molecule type" value="Genomic_DNA"/>
</dbReference>
<evidence type="ECO:0000313" key="6">
    <source>
        <dbReference type="EMBL" id="QDG70381.1"/>
    </source>
</evidence>
<organism evidence="6 7">
    <name type="scientific">Janthinobacterium tructae</name>
    <dbReference type="NCBI Taxonomy" id="2590869"/>
    <lineage>
        <taxon>Bacteria</taxon>
        <taxon>Pseudomonadati</taxon>
        <taxon>Pseudomonadota</taxon>
        <taxon>Betaproteobacteria</taxon>
        <taxon>Burkholderiales</taxon>
        <taxon>Oxalobacteraceae</taxon>
        <taxon>Janthinobacterium</taxon>
    </lineage>
</organism>
<proteinExistence type="inferred from homology"/>
<dbReference type="KEGG" id="jas:FJQ89_08045"/>
<dbReference type="InterPro" id="IPR003679">
    <property type="entry name" value="Amioglycoside_AcTrfase"/>
</dbReference>
<keyword evidence="5" id="KW-0046">Antibiotic resistance</keyword>
<evidence type="ECO:0000256" key="2">
    <source>
        <dbReference type="ARBA" id="ARBA00012882"/>
    </source>
</evidence>
<dbReference type="AlphaFoldDB" id="A0A4Y6RBN0"/>
<dbReference type="OrthoDB" id="7330654at2"/>
<dbReference type="GO" id="GO:0046353">
    <property type="term" value="F:aminoglycoside 3-N-acetyltransferase activity"/>
    <property type="evidence" value="ECO:0007669"/>
    <property type="project" value="UniProtKB-EC"/>
</dbReference>
<reference evidence="6 7" key="1">
    <citation type="submission" date="2019-06" db="EMBL/GenBank/DDBJ databases">
        <title>Complete genome sequence of Janthinobacterium sp. SNU WT3 isolated from diseased rainbow trout.</title>
        <authorList>
            <person name="Oh W.T."/>
            <person name="Park S.C."/>
        </authorList>
    </citation>
    <scope>NUCLEOTIDE SEQUENCE [LARGE SCALE GENOMIC DNA]</scope>
    <source>
        <strain evidence="6 7">SNU WT3</strain>
    </source>
</reference>
<dbReference type="InterPro" id="IPR028345">
    <property type="entry name" value="Antibiotic_NAT-like"/>
</dbReference>